<keyword evidence="2" id="KW-1133">Transmembrane helix</keyword>
<feature type="coiled-coil region" evidence="1">
    <location>
        <begin position="138"/>
        <end position="165"/>
    </location>
</feature>
<protein>
    <submittedName>
        <fullName evidence="3">Uncharacterized protein</fullName>
    </submittedName>
</protein>
<dbReference type="RefSeq" id="WP_377929442.1">
    <property type="nucleotide sequence ID" value="NZ_JBHUEM010000040.1"/>
</dbReference>
<reference evidence="4" key="1">
    <citation type="journal article" date="2019" name="Int. J. Syst. Evol. Microbiol.">
        <title>The Global Catalogue of Microorganisms (GCM) 10K type strain sequencing project: providing services to taxonomists for standard genome sequencing and annotation.</title>
        <authorList>
            <consortium name="The Broad Institute Genomics Platform"/>
            <consortium name="The Broad Institute Genome Sequencing Center for Infectious Disease"/>
            <person name="Wu L."/>
            <person name="Ma J."/>
        </authorList>
    </citation>
    <scope>NUCLEOTIDE SEQUENCE [LARGE SCALE GENOMIC DNA]</scope>
    <source>
        <strain evidence="4">CCUG 49339</strain>
    </source>
</reference>
<evidence type="ECO:0000256" key="2">
    <source>
        <dbReference type="SAM" id="Phobius"/>
    </source>
</evidence>
<comment type="caution">
    <text evidence="3">The sequence shown here is derived from an EMBL/GenBank/DDBJ whole genome shotgun (WGS) entry which is preliminary data.</text>
</comment>
<dbReference type="Proteomes" id="UP001597214">
    <property type="component" value="Unassembled WGS sequence"/>
</dbReference>
<gene>
    <name evidence="3" type="ORF">ACFSCX_17020</name>
</gene>
<feature type="transmembrane region" description="Helical" evidence="2">
    <location>
        <begin position="168"/>
        <end position="188"/>
    </location>
</feature>
<proteinExistence type="predicted"/>
<keyword evidence="2" id="KW-0812">Transmembrane</keyword>
<evidence type="ECO:0000313" key="3">
    <source>
        <dbReference type="EMBL" id="MFD1738229.1"/>
    </source>
</evidence>
<sequence>MSSQTNDTIIDYIASLGEYAADHAVKINNIHKSLIEKMHYLEDDVVRNELQKLEHEVLQQLSELEKSIGQVGKHTNTKLSSAEGKILNSASKQIEELKEMRSQLYTQIEQVERKISSLNTHYHQEIVRKIDINQKAVMTKLDQNLKKVNQDFNEINNHLEGLSKKVRFGNVVSTLVLGVLVGLIIYLYSTGVIL</sequence>
<accession>A0ABW4LST4</accession>
<keyword evidence="4" id="KW-1185">Reference proteome</keyword>
<dbReference type="EMBL" id="JBHUEM010000040">
    <property type="protein sequence ID" value="MFD1738229.1"/>
    <property type="molecule type" value="Genomic_DNA"/>
</dbReference>
<evidence type="ECO:0000256" key="1">
    <source>
        <dbReference type="SAM" id="Coils"/>
    </source>
</evidence>
<keyword evidence="2" id="KW-0472">Membrane</keyword>
<keyword evidence="1" id="KW-0175">Coiled coil</keyword>
<organism evidence="3 4">
    <name type="scientific">Bacillus salitolerans</name>
    <dbReference type="NCBI Taxonomy" id="1437434"/>
    <lineage>
        <taxon>Bacteria</taxon>
        <taxon>Bacillati</taxon>
        <taxon>Bacillota</taxon>
        <taxon>Bacilli</taxon>
        <taxon>Bacillales</taxon>
        <taxon>Bacillaceae</taxon>
        <taxon>Bacillus</taxon>
    </lineage>
</organism>
<feature type="coiled-coil region" evidence="1">
    <location>
        <begin position="47"/>
        <end position="114"/>
    </location>
</feature>
<evidence type="ECO:0000313" key="4">
    <source>
        <dbReference type="Proteomes" id="UP001597214"/>
    </source>
</evidence>
<name>A0ABW4LST4_9BACI</name>